<evidence type="ECO:0000313" key="2">
    <source>
        <dbReference type="Proteomes" id="UP001044222"/>
    </source>
</evidence>
<evidence type="ECO:0000313" key="1">
    <source>
        <dbReference type="EMBL" id="KAG5847630.1"/>
    </source>
</evidence>
<reference evidence="1" key="1">
    <citation type="submission" date="2021-01" db="EMBL/GenBank/DDBJ databases">
        <title>A chromosome-scale assembly of European eel, Anguilla anguilla.</title>
        <authorList>
            <person name="Henkel C."/>
            <person name="Jong-Raadsen S.A."/>
            <person name="Dufour S."/>
            <person name="Weltzien F.-A."/>
            <person name="Palstra A.P."/>
            <person name="Pelster B."/>
            <person name="Spaink H.P."/>
            <person name="Van Den Thillart G.E."/>
            <person name="Jansen H."/>
            <person name="Zahm M."/>
            <person name="Klopp C."/>
            <person name="Cedric C."/>
            <person name="Louis A."/>
            <person name="Berthelot C."/>
            <person name="Parey E."/>
            <person name="Roest Crollius H."/>
            <person name="Montfort J."/>
            <person name="Robinson-Rechavi M."/>
            <person name="Bucao C."/>
            <person name="Bouchez O."/>
            <person name="Gislard M."/>
            <person name="Lluch J."/>
            <person name="Milhes M."/>
            <person name="Lampietro C."/>
            <person name="Lopez Roques C."/>
            <person name="Donnadieu C."/>
            <person name="Braasch I."/>
            <person name="Desvignes T."/>
            <person name="Postlethwait J."/>
            <person name="Bobe J."/>
            <person name="Guiguen Y."/>
            <person name="Dirks R."/>
        </authorList>
    </citation>
    <scope>NUCLEOTIDE SEQUENCE</scope>
    <source>
        <strain evidence="1">Tag_6206</strain>
        <tissue evidence="1">Liver</tissue>
    </source>
</reference>
<keyword evidence="2" id="KW-1185">Reference proteome</keyword>
<dbReference type="AlphaFoldDB" id="A0A9D3MI12"/>
<organism evidence="1 2">
    <name type="scientific">Anguilla anguilla</name>
    <name type="common">European freshwater eel</name>
    <name type="synonym">Muraena anguilla</name>
    <dbReference type="NCBI Taxonomy" id="7936"/>
    <lineage>
        <taxon>Eukaryota</taxon>
        <taxon>Metazoa</taxon>
        <taxon>Chordata</taxon>
        <taxon>Craniata</taxon>
        <taxon>Vertebrata</taxon>
        <taxon>Euteleostomi</taxon>
        <taxon>Actinopterygii</taxon>
        <taxon>Neopterygii</taxon>
        <taxon>Teleostei</taxon>
        <taxon>Anguilliformes</taxon>
        <taxon>Anguillidae</taxon>
        <taxon>Anguilla</taxon>
    </lineage>
</organism>
<proteinExistence type="predicted"/>
<name>A0A9D3MI12_ANGAN</name>
<sequence length="153" mass="15858">MSATARVQLPSPSASAAGRCGSFPPVRSSRSSCLSLFLFPVVSAERSCAVPLSFSRSLSPVCTAAVLLSPSPLCFRIPVLLLGPAPPPVTTLDTKSCSWSLPSLSVPLADRCGGCADSAGSGFSISDSLIGWTEIFTSSPEMPLDTERSVYIC</sequence>
<dbReference type="EMBL" id="JAFIRN010000006">
    <property type="protein sequence ID" value="KAG5847630.1"/>
    <property type="molecule type" value="Genomic_DNA"/>
</dbReference>
<protein>
    <submittedName>
        <fullName evidence="1">Uncharacterized protein</fullName>
    </submittedName>
</protein>
<accession>A0A9D3MI12</accession>
<comment type="caution">
    <text evidence="1">The sequence shown here is derived from an EMBL/GenBank/DDBJ whole genome shotgun (WGS) entry which is preliminary data.</text>
</comment>
<gene>
    <name evidence="1" type="ORF">ANANG_G00128200</name>
</gene>
<dbReference type="Proteomes" id="UP001044222">
    <property type="component" value="Chromosome 6"/>
</dbReference>